<reference evidence="4 5" key="1">
    <citation type="journal article" date="2014" name="Science">
        <title>Plant genetics. Early allopolyploid evolution in the post-Neolithic Brassica napus oilseed genome.</title>
        <authorList>
            <person name="Chalhoub B."/>
            <person name="Denoeud F."/>
            <person name="Liu S."/>
            <person name="Parkin I.A."/>
            <person name="Tang H."/>
            <person name="Wang X."/>
            <person name="Chiquet J."/>
            <person name="Belcram H."/>
            <person name="Tong C."/>
            <person name="Samans B."/>
            <person name="Correa M."/>
            <person name="Da Silva C."/>
            <person name="Just J."/>
            <person name="Falentin C."/>
            <person name="Koh C.S."/>
            <person name="Le Clainche I."/>
            <person name="Bernard M."/>
            <person name="Bento P."/>
            <person name="Noel B."/>
            <person name="Labadie K."/>
            <person name="Alberti A."/>
            <person name="Charles M."/>
            <person name="Arnaud D."/>
            <person name="Guo H."/>
            <person name="Daviaud C."/>
            <person name="Alamery S."/>
            <person name="Jabbari K."/>
            <person name="Zhao M."/>
            <person name="Edger P.P."/>
            <person name="Chelaifa H."/>
            <person name="Tack D."/>
            <person name="Lassalle G."/>
            <person name="Mestiri I."/>
            <person name="Schnel N."/>
            <person name="Le Paslier M.C."/>
            <person name="Fan G."/>
            <person name="Renault V."/>
            <person name="Bayer P.E."/>
            <person name="Golicz A.A."/>
            <person name="Manoli S."/>
            <person name="Lee T.H."/>
            <person name="Thi V.H."/>
            <person name="Chalabi S."/>
            <person name="Hu Q."/>
            <person name="Fan C."/>
            <person name="Tollenaere R."/>
            <person name="Lu Y."/>
            <person name="Battail C."/>
            <person name="Shen J."/>
            <person name="Sidebottom C.H."/>
            <person name="Wang X."/>
            <person name="Canaguier A."/>
            <person name="Chauveau A."/>
            <person name="Berard A."/>
            <person name="Deniot G."/>
            <person name="Guan M."/>
            <person name="Liu Z."/>
            <person name="Sun F."/>
            <person name="Lim Y.P."/>
            <person name="Lyons E."/>
            <person name="Town C.D."/>
            <person name="Bancroft I."/>
            <person name="Wang X."/>
            <person name="Meng J."/>
            <person name="Ma J."/>
            <person name="Pires J.C."/>
            <person name="King G.J."/>
            <person name="Brunel D."/>
            <person name="Delourme R."/>
            <person name="Renard M."/>
            <person name="Aury J.M."/>
            <person name="Adams K.L."/>
            <person name="Batley J."/>
            <person name="Snowdon R.J."/>
            <person name="Tost J."/>
            <person name="Edwards D."/>
            <person name="Zhou Y."/>
            <person name="Hua W."/>
            <person name="Sharpe A.G."/>
            <person name="Paterson A.H."/>
            <person name="Guan C."/>
            <person name="Wincker P."/>
        </authorList>
    </citation>
    <scope>NUCLEOTIDE SEQUENCE [LARGE SCALE GENOMIC DNA]</scope>
    <source>
        <strain evidence="5">cv. Darmor-bzh</strain>
    </source>
</reference>
<evidence type="ECO:0000313" key="3">
    <source>
        <dbReference type="EMBL" id="CAF1935151.1"/>
    </source>
</evidence>
<dbReference type="InterPro" id="IPR016135">
    <property type="entry name" value="UBQ-conjugating_enzyme/RWD"/>
</dbReference>
<accession>A0A078HXS9</accession>
<evidence type="ECO:0000313" key="5">
    <source>
        <dbReference type="Proteomes" id="UP000028999"/>
    </source>
</evidence>
<dbReference type="Gramene" id="CDY42149">
    <property type="protein sequence ID" value="CDY42149"/>
    <property type="gene ID" value="GSBRNA2T00074331001"/>
</dbReference>
<dbReference type="Pfam" id="PF05743">
    <property type="entry name" value="UEV"/>
    <property type="match status" value="1"/>
</dbReference>
<keyword evidence="5" id="KW-1185">Reference proteome</keyword>
<dbReference type="STRING" id="3708.A0A078HXS9"/>
<dbReference type="PANTHER" id="PTHR23306:SF22">
    <property type="entry name" value="PROTEIN ELC"/>
    <property type="match status" value="1"/>
</dbReference>
<dbReference type="InterPro" id="IPR008883">
    <property type="entry name" value="UEV_N"/>
</dbReference>
<dbReference type="PANTHER" id="PTHR23306">
    <property type="entry name" value="TUMOR SUSCEPTIBILITY GENE 101 PROTEIN-RELATED"/>
    <property type="match status" value="1"/>
</dbReference>
<reference evidence="4" key="2">
    <citation type="submission" date="2014-06" db="EMBL/GenBank/DDBJ databases">
        <authorList>
            <person name="Genoscope - CEA"/>
        </authorList>
    </citation>
    <scope>NUCLEOTIDE SEQUENCE</scope>
</reference>
<dbReference type="Proteomes" id="UP001295469">
    <property type="component" value="Chromosome C05"/>
</dbReference>
<feature type="compositionally biased region" description="Polar residues" evidence="1">
    <location>
        <begin position="157"/>
        <end position="170"/>
    </location>
</feature>
<evidence type="ECO:0000256" key="1">
    <source>
        <dbReference type="SAM" id="MobiDB-lite"/>
    </source>
</evidence>
<dbReference type="OMA" id="PFQQENE"/>
<feature type="domain" description="UEV" evidence="2">
    <location>
        <begin position="8"/>
        <end position="153"/>
    </location>
</feature>
<evidence type="ECO:0000313" key="4">
    <source>
        <dbReference type="EMBL" id="CDY42149.1"/>
    </source>
</evidence>
<protein>
    <submittedName>
        <fullName evidence="3">(rape) hypothetical protein</fullName>
    </submittedName>
    <submittedName>
        <fullName evidence="4">BnaC05g40700D protein</fullName>
    </submittedName>
</protein>
<organism evidence="4 5">
    <name type="scientific">Brassica napus</name>
    <name type="common">Rape</name>
    <dbReference type="NCBI Taxonomy" id="3708"/>
    <lineage>
        <taxon>Eukaryota</taxon>
        <taxon>Viridiplantae</taxon>
        <taxon>Streptophyta</taxon>
        <taxon>Embryophyta</taxon>
        <taxon>Tracheophyta</taxon>
        <taxon>Spermatophyta</taxon>
        <taxon>Magnoliopsida</taxon>
        <taxon>eudicotyledons</taxon>
        <taxon>Gunneridae</taxon>
        <taxon>Pentapetalae</taxon>
        <taxon>rosids</taxon>
        <taxon>malvids</taxon>
        <taxon>Brassicales</taxon>
        <taxon>Brassicaceae</taxon>
        <taxon>Brassiceae</taxon>
        <taxon>Brassica</taxon>
    </lineage>
</organism>
<dbReference type="CDD" id="cd11685">
    <property type="entry name" value="UEV_TSG101-like"/>
    <property type="match status" value="1"/>
</dbReference>
<proteinExistence type="predicted"/>
<dbReference type="Proteomes" id="UP000028999">
    <property type="component" value="Unassembled WGS sequence"/>
</dbReference>
<dbReference type="Gene3D" id="3.10.110.10">
    <property type="entry name" value="Ubiquitin Conjugating Enzyme"/>
    <property type="match status" value="1"/>
</dbReference>
<name>A0A078HXS9_BRANA</name>
<dbReference type="PaxDb" id="3708-A0A078HXS9"/>
<dbReference type="SMR" id="A0A078HXS9"/>
<feature type="region of interest" description="Disordered" evidence="1">
    <location>
        <begin position="147"/>
        <end position="178"/>
    </location>
</feature>
<dbReference type="InterPro" id="IPR052070">
    <property type="entry name" value="ESCRT-I_UEV_domain"/>
</dbReference>
<dbReference type="SUPFAM" id="SSF54495">
    <property type="entry name" value="UBC-like"/>
    <property type="match status" value="1"/>
</dbReference>
<dbReference type="AlphaFoldDB" id="A0A078HXS9"/>
<dbReference type="GO" id="GO:0015031">
    <property type="term" value="P:protein transport"/>
    <property type="evidence" value="ECO:0007669"/>
    <property type="project" value="InterPro"/>
</dbReference>
<gene>
    <name evidence="4" type="primary">BnaC05g40700D</name>
    <name evidence="3" type="ORF">DARMORV10_C05P55430.1</name>
    <name evidence="4" type="ORF">GSBRNA2T00074331001</name>
</gene>
<evidence type="ECO:0000259" key="2">
    <source>
        <dbReference type="PROSITE" id="PS51322"/>
    </source>
</evidence>
<dbReference type="EMBL" id="HG994369">
    <property type="protein sequence ID" value="CAF1935151.1"/>
    <property type="molecule type" value="Genomic_DNA"/>
</dbReference>
<reference evidence="3" key="3">
    <citation type="submission" date="2021-01" db="EMBL/GenBank/DDBJ databases">
        <authorList>
            <consortium name="Genoscope - CEA"/>
            <person name="William W."/>
        </authorList>
    </citation>
    <scope>NUCLEOTIDE SEQUENCE</scope>
</reference>
<dbReference type="PROSITE" id="PS51322">
    <property type="entry name" value="UEV"/>
    <property type="match status" value="1"/>
</dbReference>
<dbReference type="EMBL" id="LK032516">
    <property type="protein sequence ID" value="CDY42149.1"/>
    <property type="molecule type" value="Genomic_DNA"/>
</dbReference>
<sequence>MQQFLTSVLIESGPESVPYVESSKLLIRQHLLDLISCYPSLNPKTATFIHNDGCPSINLLQADGTIPMDYHGVTYNIPVIIWLLDSYPFHPPCVYLNPTPGMIIKRPHAHVTPSGLVSFPYLHNWAYPSSNLVDLVSELTASFARDPPLYSRRRPQPKQSSPLRDQSLSRPFQHVHHHQQSDDVAVVYKKEAIDKVIRELAELSLQRVLRRREELRKRSTEG</sequence>